<dbReference type="FunFam" id="3.40.50.720:FF:000924">
    <property type="entry name" value="GDP-mannose 4,6 dehydratase"/>
    <property type="match status" value="1"/>
</dbReference>
<gene>
    <name evidence="6" type="ORF">LCGC14_1184830</name>
</gene>
<keyword evidence="4" id="KW-0456">Lyase</keyword>
<dbReference type="HAMAP" id="MF_00955">
    <property type="entry name" value="GDP_Man_dehydratase"/>
    <property type="match status" value="1"/>
</dbReference>
<dbReference type="InterPro" id="IPR016040">
    <property type="entry name" value="NAD(P)-bd_dom"/>
</dbReference>
<dbReference type="EC" id="4.2.1.47" evidence="3"/>
<dbReference type="Gene3D" id="3.90.25.10">
    <property type="entry name" value="UDP-galactose 4-epimerase, domain 1"/>
    <property type="match status" value="1"/>
</dbReference>
<evidence type="ECO:0000256" key="4">
    <source>
        <dbReference type="ARBA" id="ARBA00023239"/>
    </source>
</evidence>
<accession>A0A0F9LL56</accession>
<dbReference type="Gene3D" id="3.40.50.720">
    <property type="entry name" value="NAD(P)-binding Rossmann-like Domain"/>
    <property type="match status" value="1"/>
</dbReference>
<proteinExistence type="inferred from homology"/>
<name>A0A0F9LL56_9ZZZZ</name>
<evidence type="ECO:0000256" key="1">
    <source>
        <dbReference type="ARBA" id="ARBA00001937"/>
    </source>
</evidence>
<evidence type="ECO:0000256" key="2">
    <source>
        <dbReference type="ARBA" id="ARBA00009263"/>
    </source>
</evidence>
<dbReference type="CDD" id="cd05260">
    <property type="entry name" value="GDP_MD_SDR_e"/>
    <property type="match status" value="1"/>
</dbReference>
<sequence length="335" mass="37737">MSAKSALITGITGQDGSYLAELLLTKGYTVYGIQRRTSTITTERIDHMLEPGTIETFYADLADANSLVALLTRLKPDEVYNLGSMSHVRVSFEVPEYTAQVTGVGPLRILEALRMLGMTGTKFYQASSSEMWGLSPAPQSEDTPMLPVSPYGCAKLFAYHITRSYRFGYGMFACNGILHNHESPRRGITFVTQKIVHGACKIKLGLEREIRLGNLDALRDWGYAGDYVRAIFLIMQYHKPDDFIVATSEQHTVRDFAEKVFKRLALNLYEHLVADDRYRRPNEVPSLMGDFTKVRTVLGWEPEVGYDQLIDMMLEAAMVKEKAKWVTSPGYHLKA</sequence>
<dbReference type="InterPro" id="IPR036291">
    <property type="entry name" value="NAD(P)-bd_dom_sf"/>
</dbReference>
<dbReference type="SUPFAM" id="SSF51735">
    <property type="entry name" value="NAD(P)-binding Rossmann-fold domains"/>
    <property type="match status" value="1"/>
</dbReference>
<evidence type="ECO:0000256" key="3">
    <source>
        <dbReference type="ARBA" id="ARBA00011989"/>
    </source>
</evidence>
<dbReference type="Pfam" id="PF16363">
    <property type="entry name" value="GDP_Man_Dehyd"/>
    <property type="match status" value="1"/>
</dbReference>
<protein>
    <recommendedName>
        <fullName evidence="3">GDP-mannose 4,6-dehydratase</fullName>
        <ecNumber evidence="3">4.2.1.47</ecNumber>
    </recommendedName>
</protein>
<dbReference type="GO" id="GO:0008446">
    <property type="term" value="F:GDP-mannose 4,6-dehydratase activity"/>
    <property type="evidence" value="ECO:0007669"/>
    <property type="project" value="UniProtKB-EC"/>
</dbReference>
<dbReference type="PANTHER" id="PTHR43715:SF1">
    <property type="entry name" value="GDP-MANNOSE 4,6 DEHYDRATASE"/>
    <property type="match status" value="1"/>
</dbReference>
<organism evidence="6">
    <name type="scientific">marine sediment metagenome</name>
    <dbReference type="NCBI Taxonomy" id="412755"/>
    <lineage>
        <taxon>unclassified sequences</taxon>
        <taxon>metagenomes</taxon>
        <taxon>ecological metagenomes</taxon>
    </lineage>
</organism>
<comment type="caution">
    <text evidence="6">The sequence shown here is derived from an EMBL/GenBank/DDBJ whole genome shotgun (WGS) entry which is preliminary data.</text>
</comment>
<feature type="domain" description="NAD(P)-binding" evidence="5">
    <location>
        <begin position="7"/>
        <end position="313"/>
    </location>
</feature>
<dbReference type="AlphaFoldDB" id="A0A0F9LL56"/>
<reference evidence="6" key="1">
    <citation type="journal article" date="2015" name="Nature">
        <title>Complex archaea that bridge the gap between prokaryotes and eukaryotes.</title>
        <authorList>
            <person name="Spang A."/>
            <person name="Saw J.H."/>
            <person name="Jorgensen S.L."/>
            <person name="Zaremba-Niedzwiedzka K."/>
            <person name="Martijn J."/>
            <person name="Lind A.E."/>
            <person name="van Eijk R."/>
            <person name="Schleper C."/>
            <person name="Guy L."/>
            <person name="Ettema T.J."/>
        </authorList>
    </citation>
    <scope>NUCLEOTIDE SEQUENCE</scope>
</reference>
<evidence type="ECO:0000313" key="6">
    <source>
        <dbReference type="EMBL" id="KKM95769.1"/>
    </source>
</evidence>
<dbReference type="GO" id="GO:0042351">
    <property type="term" value="P:'de novo' GDP-L-fucose biosynthetic process"/>
    <property type="evidence" value="ECO:0007669"/>
    <property type="project" value="TreeGrafter"/>
</dbReference>
<dbReference type="EMBL" id="LAZR01005963">
    <property type="protein sequence ID" value="KKM95769.1"/>
    <property type="molecule type" value="Genomic_DNA"/>
</dbReference>
<dbReference type="PANTHER" id="PTHR43715">
    <property type="entry name" value="GDP-MANNOSE 4,6-DEHYDRATASE"/>
    <property type="match status" value="1"/>
</dbReference>
<comment type="similarity">
    <text evidence="2">Belongs to the NAD(P)-dependent epimerase/dehydratase family. GDP-mannose 4,6-dehydratase subfamily.</text>
</comment>
<dbReference type="InterPro" id="IPR006368">
    <property type="entry name" value="GDP_Man_deHydtase"/>
</dbReference>
<evidence type="ECO:0000259" key="5">
    <source>
        <dbReference type="Pfam" id="PF16363"/>
    </source>
</evidence>
<comment type="cofactor">
    <cofactor evidence="1">
        <name>NADP(+)</name>
        <dbReference type="ChEBI" id="CHEBI:58349"/>
    </cofactor>
</comment>